<evidence type="ECO:0000256" key="1">
    <source>
        <dbReference type="SAM" id="MobiDB-lite"/>
    </source>
</evidence>
<accession>A0A0F9U0J1</accession>
<dbReference type="EMBL" id="LAZR01000225">
    <property type="protein sequence ID" value="KKN80787.1"/>
    <property type="molecule type" value="Genomic_DNA"/>
</dbReference>
<evidence type="ECO:0000313" key="2">
    <source>
        <dbReference type="EMBL" id="KKN80787.1"/>
    </source>
</evidence>
<comment type="caution">
    <text evidence="2">The sequence shown here is derived from an EMBL/GenBank/DDBJ whole genome shotgun (WGS) entry which is preliminary data.</text>
</comment>
<proteinExistence type="predicted"/>
<protein>
    <submittedName>
        <fullName evidence="2">Uncharacterized protein</fullName>
    </submittedName>
</protein>
<gene>
    <name evidence="2" type="ORF">LCGC14_0325930</name>
</gene>
<sequence>MTDQNKPCPSCGAMPRWQQRAPVDQRERVIAELRKACQAALYLIGTDADRKAIGEKPWGKHKLAIAIPCMLRDAIAKVEGREPQQPQEGKEP</sequence>
<feature type="region of interest" description="Disordered" evidence="1">
    <location>
        <begin position="1"/>
        <end position="22"/>
    </location>
</feature>
<organism evidence="2">
    <name type="scientific">marine sediment metagenome</name>
    <dbReference type="NCBI Taxonomy" id="412755"/>
    <lineage>
        <taxon>unclassified sequences</taxon>
        <taxon>metagenomes</taxon>
        <taxon>ecological metagenomes</taxon>
    </lineage>
</organism>
<reference evidence="2" key="1">
    <citation type="journal article" date="2015" name="Nature">
        <title>Complex archaea that bridge the gap between prokaryotes and eukaryotes.</title>
        <authorList>
            <person name="Spang A."/>
            <person name="Saw J.H."/>
            <person name="Jorgensen S.L."/>
            <person name="Zaremba-Niedzwiedzka K."/>
            <person name="Martijn J."/>
            <person name="Lind A.E."/>
            <person name="van Eijk R."/>
            <person name="Schleper C."/>
            <person name="Guy L."/>
            <person name="Ettema T.J."/>
        </authorList>
    </citation>
    <scope>NUCLEOTIDE SEQUENCE</scope>
</reference>
<dbReference type="AlphaFoldDB" id="A0A0F9U0J1"/>
<name>A0A0F9U0J1_9ZZZZ</name>